<dbReference type="AlphaFoldDB" id="A0A382P2I1"/>
<sequence>MDHIPLSFFDTFTNCFWHLVCLPKPPTNATFAVTDDDKGTKTEPSTTLNYFCYAVNLDYFVNKILFN</sequence>
<organism evidence="1">
    <name type="scientific">marine metagenome</name>
    <dbReference type="NCBI Taxonomy" id="408172"/>
    <lineage>
        <taxon>unclassified sequences</taxon>
        <taxon>metagenomes</taxon>
        <taxon>ecological metagenomes</taxon>
    </lineage>
</organism>
<evidence type="ECO:0000313" key="1">
    <source>
        <dbReference type="EMBL" id="SVC67614.1"/>
    </source>
</evidence>
<gene>
    <name evidence="1" type="ORF">METZ01_LOCUS320468</name>
</gene>
<accession>A0A382P2I1</accession>
<proteinExistence type="predicted"/>
<protein>
    <submittedName>
        <fullName evidence="1">Uncharacterized protein</fullName>
    </submittedName>
</protein>
<feature type="non-terminal residue" evidence="1">
    <location>
        <position position="67"/>
    </location>
</feature>
<dbReference type="EMBL" id="UINC01104459">
    <property type="protein sequence ID" value="SVC67614.1"/>
    <property type="molecule type" value="Genomic_DNA"/>
</dbReference>
<reference evidence="1" key="1">
    <citation type="submission" date="2018-05" db="EMBL/GenBank/DDBJ databases">
        <authorList>
            <person name="Lanie J.A."/>
            <person name="Ng W.-L."/>
            <person name="Kazmierczak K.M."/>
            <person name="Andrzejewski T.M."/>
            <person name="Davidsen T.M."/>
            <person name="Wayne K.J."/>
            <person name="Tettelin H."/>
            <person name="Glass J.I."/>
            <person name="Rusch D."/>
            <person name="Podicherti R."/>
            <person name="Tsui H.-C.T."/>
            <person name="Winkler M.E."/>
        </authorList>
    </citation>
    <scope>NUCLEOTIDE SEQUENCE</scope>
</reference>
<name>A0A382P2I1_9ZZZZ</name>